<evidence type="ECO:0000256" key="1">
    <source>
        <dbReference type="SAM" id="MobiDB-lite"/>
    </source>
</evidence>
<dbReference type="HOGENOM" id="CLU_1471854_0_0_1"/>
<dbReference type="EnsemblPlants" id="Bo01437s010.1">
    <property type="protein sequence ID" value="Bo01437s010.1"/>
    <property type="gene ID" value="Bo01437s010"/>
</dbReference>
<protein>
    <submittedName>
        <fullName evidence="2">Uncharacterized protein</fullName>
    </submittedName>
</protein>
<feature type="region of interest" description="Disordered" evidence="1">
    <location>
        <begin position="1"/>
        <end position="40"/>
    </location>
</feature>
<evidence type="ECO:0000313" key="2">
    <source>
        <dbReference type="EnsemblPlants" id="Bo01437s010.1"/>
    </source>
</evidence>
<evidence type="ECO:0000313" key="3">
    <source>
        <dbReference type="Proteomes" id="UP000032141"/>
    </source>
</evidence>
<feature type="region of interest" description="Disordered" evidence="1">
    <location>
        <begin position="65"/>
        <end position="90"/>
    </location>
</feature>
<proteinExistence type="predicted"/>
<reference evidence="2" key="1">
    <citation type="journal article" date="2014" name="Genome Biol.">
        <title>Transcriptome and methylome profiling reveals relics of genome dominance in the mesopolyploid Brassica oleracea.</title>
        <authorList>
            <person name="Parkin I.A."/>
            <person name="Koh C."/>
            <person name="Tang H."/>
            <person name="Robinson S.J."/>
            <person name="Kagale S."/>
            <person name="Clarke W.E."/>
            <person name="Town C.D."/>
            <person name="Nixon J."/>
            <person name="Krishnakumar V."/>
            <person name="Bidwell S.L."/>
            <person name="Denoeud F."/>
            <person name="Belcram H."/>
            <person name="Links M.G."/>
            <person name="Just J."/>
            <person name="Clarke C."/>
            <person name="Bender T."/>
            <person name="Huebert T."/>
            <person name="Mason A.S."/>
            <person name="Pires J.C."/>
            <person name="Barker G."/>
            <person name="Moore J."/>
            <person name="Walley P.G."/>
            <person name="Manoli S."/>
            <person name="Batley J."/>
            <person name="Edwards D."/>
            <person name="Nelson M.N."/>
            <person name="Wang X."/>
            <person name="Paterson A.H."/>
            <person name="King G."/>
            <person name="Bancroft I."/>
            <person name="Chalhoub B."/>
            <person name="Sharpe A.G."/>
        </authorList>
    </citation>
    <scope>NUCLEOTIDE SEQUENCE [LARGE SCALE GENOMIC DNA]</scope>
    <source>
        <strain evidence="2">cv. TO1000</strain>
    </source>
</reference>
<feature type="compositionally biased region" description="Basic residues" evidence="1">
    <location>
        <begin position="10"/>
        <end position="20"/>
    </location>
</feature>
<keyword evidence="3" id="KW-1185">Reference proteome</keyword>
<dbReference type="STRING" id="109376.A0A0D2ZUZ9"/>
<sequence length="184" mass="21048">MREQVFKSLASKRKRVRKRAKTESPPCDSELKLDDSETLPTPNLAEEMCEELSRNAADLTYENENLRRSVKPETNELEKPTKPSQVEMSTSPTPFNFYNQNQYQFFCWAHVPLAFQDPQTVVSSNEHYWGKIFNEEIFPASGFQVPASRSRVPASGPRSPAHQQGPSMLTEAPRHIMLTAAYRQ</sequence>
<name>A0A0D2ZUZ9_BRAOL</name>
<reference evidence="2" key="2">
    <citation type="submission" date="2015-06" db="UniProtKB">
        <authorList>
            <consortium name="EnsemblPlants"/>
        </authorList>
    </citation>
    <scope>IDENTIFICATION</scope>
</reference>
<dbReference type="AlphaFoldDB" id="A0A0D2ZUZ9"/>
<accession>A0A0D2ZUZ9</accession>
<dbReference type="Gramene" id="Bo01437s010.1">
    <property type="protein sequence ID" value="Bo01437s010.1"/>
    <property type="gene ID" value="Bo01437s010"/>
</dbReference>
<feature type="compositionally biased region" description="Basic and acidic residues" evidence="1">
    <location>
        <begin position="65"/>
        <end position="81"/>
    </location>
</feature>
<dbReference type="Proteomes" id="UP000032141">
    <property type="component" value="Unassembled WGS sequence"/>
</dbReference>
<organism evidence="2 3">
    <name type="scientific">Brassica oleracea var. oleracea</name>
    <dbReference type="NCBI Taxonomy" id="109376"/>
    <lineage>
        <taxon>Eukaryota</taxon>
        <taxon>Viridiplantae</taxon>
        <taxon>Streptophyta</taxon>
        <taxon>Embryophyta</taxon>
        <taxon>Tracheophyta</taxon>
        <taxon>Spermatophyta</taxon>
        <taxon>Magnoliopsida</taxon>
        <taxon>eudicotyledons</taxon>
        <taxon>Gunneridae</taxon>
        <taxon>Pentapetalae</taxon>
        <taxon>rosids</taxon>
        <taxon>malvids</taxon>
        <taxon>Brassicales</taxon>
        <taxon>Brassicaceae</taxon>
        <taxon>Brassiceae</taxon>
        <taxon>Brassica</taxon>
    </lineage>
</organism>
<feature type="region of interest" description="Disordered" evidence="1">
    <location>
        <begin position="147"/>
        <end position="168"/>
    </location>
</feature>